<dbReference type="Pfam" id="PF02517">
    <property type="entry name" value="Rce1-like"/>
    <property type="match status" value="1"/>
</dbReference>
<reference evidence="3 4" key="1">
    <citation type="submission" date="2021-05" db="EMBL/GenBank/DDBJ databases">
        <title>Complete genome of Nocardioides aquaticus KCTC 9944T isolated from meromictic and hypersaline Ekho Lake, Antarctica.</title>
        <authorList>
            <person name="Hwang K."/>
            <person name="Kim K.M."/>
            <person name="Choe H."/>
        </authorList>
    </citation>
    <scope>NUCLEOTIDE SEQUENCE [LARGE SCALE GENOMIC DNA]</scope>
    <source>
        <strain evidence="3 4">KCTC 9944</strain>
    </source>
</reference>
<feature type="transmembrane region" description="Helical" evidence="1">
    <location>
        <begin position="56"/>
        <end position="80"/>
    </location>
</feature>
<evidence type="ECO:0000313" key="4">
    <source>
        <dbReference type="Proteomes" id="UP000679307"/>
    </source>
</evidence>
<name>A0ABX8ENI6_9ACTN</name>
<accession>A0ABX8ENI6</accession>
<dbReference type="Proteomes" id="UP000679307">
    <property type="component" value="Chromosome"/>
</dbReference>
<keyword evidence="4" id="KW-1185">Reference proteome</keyword>
<feature type="transmembrane region" description="Helical" evidence="1">
    <location>
        <begin position="31"/>
        <end position="50"/>
    </location>
</feature>
<keyword evidence="1" id="KW-1133">Transmembrane helix</keyword>
<gene>
    <name evidence="3" type="ORF">ENKNEFLB_04360</name>
</gene>
<proteinExistence type="predicted"/>
<dbReference type="InterPro" id="IPR003675">
    <property type="entry name" value="Rce1/LyrA-like_dom"/>
</dbReference>
<feature type="domain" description="CAAX prenyl protease 2/Lysostaphin resistance protein A-like" evidence="2">
    <location>
        <begin position="139"/>
        <end position="222"/>
    </location>
</feature>
<feature type="transmembrane region" description="Helical" evidence="1">
    <location>
        <begin position="131"/>
        <end position="153"/>
    </location>
</feature>
<feature type="transmembrane region" description="Helical" evidence="1">
    <location>
        <begin position="101"/>
        <end position="125"/>
    </location>
</feature>
<dbReference type="RefSeq" id="WP_246535732.1">
    <property type="nucleotide sequence ID" value="NZ_BAAAHS010000020.1"/>
</dbReference>
<evidence type="ECO:0000313" key="3">
    <source>
        <dbReference type="EMBL" id="QVT81941.1"/>
    </source>
</evidence>
<protein>
    <recommendedName>
        <fullName evidence="2">CAAX prenyl protease 2/Lysostaphin resistance protein A-like domain-containing protein</fullName>
    </recommendedName>
</protein>
<evidence type="ECO:0000256" key="1">
    <source>
        <dbReference type="SAM" id="Phobius"/>
    </source>
</evidence>
<organism evidence="3 4">
    <name type="scientific">Nocardioides aquaticus</name>
    <dbReference type="NCBI Taxonomy" id="160826"/>
    <lineage>
        <taxon>Bacteria</taxon>
        <taxon>Bacillati</taxon>
        <taxon>Actinomycetota</taxon>
        <taxon>Actinomycetes</taxon>
        <taxon>Propionibacteriales</taxon>
        <taxon>Nocardioidaceae</taxon>
        <taxon>Nocardioides</taxon>
    </lineage>
</organism>
<dbReference type="EMBL" id="CP075371">
    <property type="protein sequence ID" value="QVT81941.1"/>
    <property type="molecule type" value="Genomic_DNA"/>
</dbReference>
<keyword evidence="1" id="KW-0812">Transmembrane</keyword>
<evidence type="ECO:0000259" key="2">
    <source>
        <dbReference type="Pfam" id="PF02517"/>
    </source>
</evidence>
<sequence>MCVQAWLQRALWDVVPRDHRQSQKDLRRRQLITAGFVLAGAVVLGFLLRLEPGSTAFYVTSLVVAAVWFVGAFASGPLHLGRIPIGTDLSGPTKRPITAPLALGAGLALFFVAGGLVVAQIPWLSDQVAKVISYADAGSLPLLVAITAINGIAEELFFRGALYAAITKYPILWSTLAYVIATAATGNIMLAFAAILLGLVVGLQRRASGGILAPIITHCVWSISMLVALPYIFGTA</sequence>
<feature type="transmembrane region" description="Helical" evidence="1">
    <location>
        <begin position="211"/>
        <end position="233"/>
    </location>
</feature>
<keyword evidence="1" id="KW-0472">Membrane</keyword>